<evidence type="ECO:0000313" key="3">
    <source>
        <dbReference type="Proteomes" id="UP000834106"/>
    </source>
</evidence>
<dbReference type="AlphaFoldDB" id="A0AAD1ZAC1"/>
<feature type="transmembrane region" description="Helical" evidence="1">
    <location>
        <begin position="12"/>
        <end position="35"/>
    </location>
</feature>
<dbReference type="Proteomes" id="UP000834106">
    <property type="component" value="Chromosome 6"/>
</dbReference>
<protein>
    <submittedName>
        <fullName evidence="2">Uncharacterized protein</fullName>
    </submittedName>
</protein>
<proteinExistence type="predicted"/>
<evidence type="ECO:0000256" key="1">
    <source>
        <dbReference type="SAM" id="Phobius"/>
    </source>
</evidence>
<gene>
    <name evidence="2" type="ORF">FPE_LOCUS10862</name>
</gene>
<keyword evidence="3" id="KW-1185">Reference proteome</keyword>
<evidence type="ECO:0000313" key="2">
    <source>
        <dbReference type="EMBL" id="CAI9763432.1"/>
    </source>
</evidence>
<keyword evidence="1" id="KW-0472">Membrane</keyword>
<reference evidence="2" key="1">
    <citation type="submission" date="2023-05" db="EMBL/GenBank/DDBJ databases">
        <authorList>
            <person name="Huff M."/>
        </authorList>
    </citation>
    <scope>NUCLEOTIDE SEQUENCE</scope>
</reference>
<sequence>MIAVKVAGASDVLVVKAAITVCSLIIAGFLFYLFYRFSLARHHKKNKYESSFHKEDAPAFPCTEFIQQGGAIKGVIVDEGGLDDLNLRKVEGGDFLIILSKVEEPGHRGLRCGQRCGTDLLADMGEKMSVVVTM</sequence>
<organism evidence="2 3">
    <name type="scientific">Fraxinus pennsylvanica</name>
    <dbReference type="NCBI Taxonomy" id="56036"/>
    <lineage>
        <taxon>Eukaryota</taxon>
        <taxon>Viridiplantae</taxon>
        <taxon>Streptophyta</taxon>
        <taxon>Embryophyta</taxon>
        <taxon>Tracheophyta</taxon>
        <taxon>Spermatophyta</taxon>
        <taxon>Magnoliopsida</taxon>
        <taxon>eudicotyledons</taxon>
        <taxon>Gunneridae</taxon>
        <taxon>Pentapetalae</taxon>
        <taxon>asterids</taxon>
        <taxon>lamiids</taxon>
        <taxon>Lamiales</taxon>
        <taxon>Oleaceae</taxon>
        <taxon>Oleeae</taxon>
        <taxon>Fraxinus</taxon>
    </lineage>
</organism>
<accession>A0AAD1ZAC1</accession>
<keyword evidence="1" id="KW-0812">Transmembrane</keyword>
<dbReference type="EMBL" id="OU503041">
    <property type="protein sequence ID" value="CAI9763432.1"/>
    <property type="molecule type" value="Genomic_DNA"/>
</dbReference>
<name>A0AAD1ZAC1_9LAMI</name>
<keyword evidence="1" id="KW-1133">Transmembrane helix</keyword>